<keyword evidence="3" id="KW-1185">Reference proteome</keyword>
<gene>
    <name evidence="2" type="ordered locus">Nhal_3672</name>
</gene>
<dbReference type="CAZy" id="GT2">
    <property type="family name" value="Glycosyltransferase Family 2"/>
</dbReference>
<reference evidence="3" key="1">
    <citation type="submission" date="2010-04" db="EMBL/GenBank/DDBJ databases">
        <title>Complete genome sequence of Nitrosococcus halophilus Nc4, a salt-adapted, aerobic obligate ammonia-oxidizing sulfur purple bacterium.</title>
        <authorList>
            <consortium name="US DOE Joint Genome Institute"/>
            <person name="Campbell M.A."/>
            <person name="Malfatti S.A."/>
            <person name="Chain P.S.G."/>
            <person name="Heidelberg J.F."/>
            <person name="Ward B.B."/>
            <person name="Klotz M.G."/>
        </authorList>
    </citation>
    <scope>NUCLEOTIDE SEQUENCE [LARGE SCALE GENOMIC DNA]</scope>
    <source>
        <strain evidence="3">Nc4</strain>
    </source>
</reference>
<accession>D5C2L7</accession>
<name>D5C2L7_NITHN</name>
<dbReference type="InterPro" id="IPR029044">
    <property type="entry name" value="Nucleotide-diphossugar_trans"/>
</dbReference>
<dbReference type="Gene3D" id="3.90.550.10">
    <property type="entry name" value="Spore Coat Polysaccharide Biosynthesis Protein SpsA, Chain A"/>
    <property type="match status" value="1"/>
</dbReference>
<dbReference type="HOGENOM" id="CLU_828644_0_0_6"/>
<sequence length="313" mass="34774">MLGFFRKPVDLSFIVITYNMDRELPRTLQSLSRRYQLGADGVNYEVVVVDNGSRPPFGRERVEAHGDNFRYLYLENAPPSPAYGLNQGVKNSRGAIVCLMIDGARIASPGLVRWASGAFRIFDDPTVSVLGWHLGPQLQNYSVAEGYNQGKEDALLAGIGFPQEGYRLFEIAVLAASCQDGWFLPMGESNAIFLRRESFWNLGGYDERFDLAGGGLVNLDFYRRAVLRDKAELVTLLGEGVFHQIHGGIATNSGEAQWQQNIQSWRAQYKELRGVDFAPPKKRPIYLGTLPTAVLPSLEESARKAAANPAAWE</sequence>
<evidence type="ECO:0000313" key="3">
    <source>
        <dbReference type="Proteomes" id="UP000001844"/>
    </source>
</evidence>
<protein>
    <submittedName>
        <fullName evidence="2">Glycosyl transferase family 2</fullName>
    </submittedName>
</protein>
<dbReference type="eggNOG" id="COG1216">
    <property type="taxonomic scope" value="Bacteria"/>
</dbReference>
<dbReference type="EMBL" id="CP001798">
    <property type="protein sequence ID" value="ADE16692.1"/>
    <property type="molecule type" value="Genomic_DNA"/>
</dbReference>
<dbReference type="STRING" id="472759.Nhal_3672"/>
<feature type="domain" description="Glycosyltransferase 2-like" evidence="1">
    <location>
        <begin position="12"/>
        <end position="100"/>
    </location>
</feature>
<dbReference type="AlphaFoldDB" id="D5C2L7"/>
<dbReference type="KEGG" id="nhl:Nhal_3672"/>
<proteinExistence type="predicted"/>
<dbReference type="CDD" id="cd00761">
    <property type="entry name" value="Glyco_tranf_GTA_type"/>
    <property type="match status" value="1"/>
</dbReference>
<dbReference type="GO" id="GO:0016740">
    <property type="term" value="F:transferase activity"/>
    <property type="evidence" value="ECO:0007669"/>
    <property type="project" value="UniProtKB-KW"/>
</dbReference>
<dbReference type="Proteomes" id="UP000001844">
    <property type="component" value="Chromosome"/>
</dbReference>
<evidence type="ECO:0000313" key="2">
    <source>
        <dbReference type="EMBL" id="ADE16692.1"/>
    </source>
</evidence>
<dbReference type="Pfam" id="PF00535">
    <property type="entry name" value="Glycos_transf_2"/>
    <property type="match status" value="1"/>
</dbReference>
<dbReference type="InterPro" id="IPR001173">
    <property type="entry name" value="Glyco_trans_2-like"/>
</dbReference>
<evidence type="ECO:0000259" key="1">
    <source>
        <dbReference type="Pfam" id="PF00535"/>
    </source>
</evidence>
<dbReference type="SUPFAM" id="SSF53448">
    <property type="entry name" value="Nucleotide-diphospho-sugar transferases"/>
    <property type="match status" value="1"/>
</dbReference>
<organism evidence="2 3">
    <name type="scientific">Nitrosococcus halophilus (strain Nc4)</name>
    <dbReference type="NCBI Taxonomy" id="472759"/>
    <lineage>
        <taxon>Bacteria</taxon>
        <taxon>Pseudomonadati</taxon>
        <taxon>Pseudomonadota</taxon>
        <taxon>Gammaproteobacteria</taxon>
        <taxon>Chromatiales</taxon>
        <taxon>Chromatiaceae</taxon>
        <taxon>Nitrosococcus</taxon>
    </lineage>
</organism>
<keyword evidence="2" id="KW-0808">Transferase</keyword>